<dbReference type="RefSeq" id="WP_078695461.1">
    <property type="nucleotide sequence ID" value="NZ_FUYH01000002.1"/>
</dbReference>
<dbReference type="Pfam" id="PF03928">
    <property type="entry name" value="HbpS-like"/>
    <property type="match status" value="1"/>
</dbReference>
<dbReference type="OrthoDB" id="9815315at2"/>
<dbReference type="InterPro" id="IPR010371">
    <property type="entry name" value="YBR137W-like"/>
</dbReference>
<dbReference type="PANTHER" id="PTHR28255:SF1">
    <property type="entry name" value="UPF0303 PROTEIN YBR137W"/>
    <property type="match status" value="1"/>
</dbReference>
<dbReference type="AlphaFoldDB" id="A0A1T4WMU7"/>
<dbReference type="SUPFAM" id="SSF143744">
    <property type="entry name" value="GlcG-like"/>
    <property type="match status" value="1"/>
</dbReference>
<organism evidence="2 3">
    <name type="scientific">Caloramator quimbayensis</name>
    <dbReference type="NCBI Taxonomy" id="1147123"/>
    <lineage>
        <taxon>Bacteria</taxon>
        <taxon>Bacillati</taxon>
        <taxon>Bacillota</taxon>
        <taxon>Clostridia</taxon>
        <taxon>Eubacteriales</taxon>
        <taxon>Clostridiaceae</taxon>
        <taxon>Caloramator</taxon>
    </lineage>
</organism>
<dbReference type="InterPro" id="IPR038084">
    <property type="entry name" value="PduO/GlcC-like_sf"/>
</dbReference>
<dbReference type="Gene3D" id="3.30.450.150">
    <property type="entry name" value="Haem-degrading domain"/>
    <property type="match status" value="1"/>
</dbReference>
<dbReference type="STRING" id="1147123.SAMN05443428_102168"/>
<name>A0A1T4WMU7_9CLOT</name>
<gene>
    <name evidence="2" type="ORF">SAMN05443428_102168</name>
</gene>
<accession>A0A1T4WMU7</accession>
<protein>
    <recommendedName>
        <fullName evidence="1">UPF0303 protein SAMN05443428_102168</fullName>
    </recommendedName>
</protein>
<evidence type="ECO:0000313" key="2">
    <source>
        <dbReference type="EMBL" id="SKA78666.1"/>
    </source>
</evidence>
<comment type="similarity">
    <text evidence="1">Belongs to the UPF0303 family.</text>
</comment>
<reference evidence="3" key="1">
    <citation type="submission" date="2017-02" db="EMBL/GenBank/DDBJ databases">
        <authorList>
            <person name="Varghese N."/>
            <person name="Submissions S."/>
        </authorList>
    </citation>
    <scope>NUCLEOTIDE SEQUENCE [LARGE SCALE GENOMIC DNA]</scope>
    <source>
        <strain evidence="3">USBA 833</strain>
    </source>
</reference>
<evidence type="ECO:0000313" key="3">
    <source>
        <dbReference type="Proteomes" id="UP000190105"/>
    </source>
</evidence>
<dbReference type="EMBL" id="FUYH01000002">
    <property type="protein sequence ID" value="SKA78666.1"/>
    <property type="molecule type" value="Genomic_DNA"/>
</dbReference>
<evidence type="ECO:0000256" key="1">
    <source>
        <dbReference type="HAMAP-Rule" id="MF_00761"/>
    </source>
</evidence>
<dbReference type="HAMAP" id="MF_00761">
    <property type="entry name" value="UPF0303"/>
    <property type="match status" value="1"/>
</dbReference>
<dbReference type="Proteomes" id="UP000190105">
    <property type="component" value="Unassembled WGS sequence"/>
</dbReference>
<dbReference type="InterPro" id="IPR005624">
    <property type="entry name" value="PduO/GlcC-like"/>
</dbReference>
<dbReference type="PIRSF" id="PIRSF008757">
    <property type="entry name" value="UCP008757"/>
    <property type="match status" value="1"/>
</dbReference>
<keyword evidence="3" id="KW-1185">Reference proteome</keyword>
<dbReference type="PANTHER" id="PTHR28255">
    <property type="match status" value="1"/>
</dbReference>
<dbReference type="NCBIfam" id="NF002696">
    <property type="entry name" value="PRK02487.1-5"/>
    <property type="match status" value="1"/>
</dbReference>
<proteinExistence type="inferred from homology"/>
<sequence>MEKLEIKLNEIEEQERELQFDYFSSDSALKIGLIIIEKAKILSKPIAIDITKNSNKLFYYCFDGASPDNYEWIRRKNNVVNRFFRSSLYIGTKLKLINKTIEEKYLISSKEYAPFGGAFPIIIKNTGVVGTITVSGLSQEEDHNLVVESIKEYLNLLQNNKK</sequence>